<organism evidence="3 4">
    <name type="scientific">Paludibacterium paludis</name>
    <dbReference type="NCBI Taxonomy" id="1225769"/>
    <lineage>
        <taxon>Bacteria</taxon>
        <taxon>Pseudomonadati</taxon>
        <taxon>Pseudomonadota</taxon>
        <taxon>Betaproteobacteria</taxon>
        <taxon>Neisseriales</taxon>
        <taxon>Chromobacteriaceae</taxon>
        <taxon>Paludibacterium</taxon>
    </lineage>
</organism>
<dbReference type="InterPro" id="IPR013216">
    <property type="entry name" value="Methyltransf_11"/>
</dbReference>
<dbReference type="Pfam" id="PF08241">
    <property type="entry name" value="Methyltransf_11"/>
    <property type="match status" value="1"/>
</dbReference>
<keyword evidence="4" id="KW-1185">Reference proteome</keyword>
<dbReference type="Proteomes" id="UP000645257">
    <property type="component" value="Unassembled WGS sequence"/>
</dbReference>
<protein>
    <recommendedName>
        <fullName evidence="2">Methyltransferase type 11 domain-containing protein</fullName>
    </recommendedName>
</protein>
<reference evidence="3" key="1">
    <citation type="journal article" date="2014" name="Int. J. Syst. Evol. Microbiol.">
        <title>Complete genome sequence of Corynebacterium casei LMG S-19264T (=DSM 44701T), isolated from a smear-ripened cheese.</title>
        <authorList>
            <consortium name="US DOE Joint Genome Institute (JGI-PGF)"/>
            <person name="Walter F."/>
            <person name="Albersmeier A."/>
            <person name="Kalinowski J."/>
            <person name="Ruckert C."/>
        </authorList>
    </citation>
    <scope>NUCLEOTIDE SEQUENCE</scope>
    <source>
        <strain evidence="3">KCTC 32182</strain>
    </source>
</reference>
<evidence type="ECO:0000259" key="2">
    <source>
        <dbReference type="Pfam" id="PF08241"/>
    </source>
</evidence>
<proteinExistence type="predicted"/>
<accession>A0A918U9J7</accession>
<feature type="region of interest" description="Disordered" evidence="1">
    <location>
        <begin position="267"/>
        <end position="286"/>
    </location>
</feature>
<gene>
    <name evidence="3" type="ORF">GCM10011289_16810</name>
</gene>
<evidence type="ECO:0000313" key="4">
    <source>
        <dbReference type="Proteomes" id="UP000645257"/>
    </source>
</evidence>
<feature type="region of interest" description="Disordered" evidence="1">
    <location>
        <begin position="1"/>
        <end position="31"/>
    </location>
</feature>
<dbReference type="InterPro" id="IPR029063">
    <property type="entry name" value="SAM-dependent_MTases_sf"/>
</dbReference>
<evidence type="ECO:0000313" key="3">
    <source>
        <dbReference type="EMBL" id="GGY14095.1"/>
    </source>
</evidence>
<dbReference type="AlphaFoldDB" id="A0A918U9J7"/>
<feature type="domain" description="Methyltransferase type 11" evidence="2">
    <location>
        <begin position="67"/>
        <end position="161"/>
    </location>
</feature>
<dbReference type="CDD" id="cd02440">
    <property type="entry name" value="AdoMet_MTases"/>
    <property type="match status" value="1"/>
</dbReference>
<dbReference type="EMBL" id="BMYX01000007">
    <property type="protein sequence ID" value="GGY14095.1"/>
    <property type="molecule type" value="Genomic_DNA"/>
</dbReference>
<sequence length="286" mass="31554">MQQYDSDIIDHNRQAWDRQAHNGGDWSRPVDSDTIAAARQGRWQVRLTPSNLPGHWLGDVTGKEVLCLASAGGQQAPVLSAVGGRVTVFDVSPGQLNKDREVALRDGLALTLEEGDMRDLSRFADASFDIVFHPISNLYVPDIRPVWKECARVLRPGGRLLSSFYNPVVFVADRNPEDAANGLIRPRYRLPYSDLADLDATALAQKREKGDALAFGHSLTDQIAGQIDAGLLIAGFYEDDPPSPRFLIDRYLPTFLATLAVNPRQTGARRRTCPYAPTPPARRALI</sequence>
<dbReference type="Gene3D" id="3.40.50.150">
    <property type="entry name" value="Vaccinia Virus protein VP39"/>
    <property type="match status" value="1"/>
</dbReference>
<dbReference type="GO" id="GO:0008757">
    <property type="term" value="F:S-adenosylmethionine-dependent methyltransferase activity"/>
    <property type="evidence" value="ECO:0007669"/>
    <property type="project" value="InterPro"/>
</dbReference>
<comment type="caution">
    <text evidence="3">The sequence shown here is derived from an EMBL/GenBank/DDBJ whole genome shotgun (WGS) entry which is preliminary data.</text>
</comment>
<evidence type="ECO:0000256" key="1">
    <source>
        <dbReference type="SAM" id="MobiDB-lite"/>
    </source>
</evidence>
<feature type="compositionally biased region" description="Basic and acidic residues" evidence="1">
    <location>
        <begin position="8"/>
        <end position="20"/>
    </location>
</feature>
<dbReference type="SUPFAM" id="SSF53335">
    <property type="entry name" value="S-adenosyl-L-methionine-dependent methyltransferases"/>
    <property type="match status" value="1"/>
</dbReference>
<reference evidence="3" key="2">
    <citation type="submission" date="2020-09" db="EMBL/GenBank/DDBJ databases">
        <authorList>
            <person name="Sun Q."/>
            <person name="Kim S."/>
        </authorList>
    </citation>
    <scope>NUCLEOTIDE SEQUENCE</scope>
    <source>
        <strain evidence="3">KCTC 32182</strain>
    </source>
</reference>
<name>A0A918U9J7_9NEIS</name>